<dbReference type="InterPro" id="IPR041653">
    <property type="entry name" value="Importin_rep_4"/>
</dbReference>
<dbReference type="GO" id="GO:0006606">
    <property type="term" value="P:protein import into nucleus"/>
    <property type="evidence" value="ECO:0007669"/>
    <property type="project" value="InterPro"/>
</dbReference>
<dbReference type="InterPro" id="IPR034085">
    <property type="entry name" value="TOG"/>
</dbReference>
<comment type="subcellular location">
    <subcellularLocation>
        <location evidence="2">Cytoplasm</location>
    </subcellularLocation>
    <subcellularLocation>
        <location evidence="1">Nucleus</location>
    </subcellularLocation>
</comment>
<dbReference type="Pfam" id="PF25780">
    <property type="entry name" value="TPR_IPO5"/>
    <property type="match status" value="1"/>
</dbReference>
<dbReference type="SUPFAM" id="SSF48371">
    <property type="entry name" value="ARM repeat"/>
    <property type="match status" value="1"/>
</dbReference>
<dbReference type="InterPro" id="IPR041389">
    <property type="entry name" value="Importin_rep_6"/>
</dbReference>
<dbReference type="PROSITE" id="PS50166">
    <property type="entry name" value="IMPORTIN_B_NT"/>
    <property type="match status" value="1"/>
</dbReference>
<keyword evidence="6" id="KW-0653">Protein transport</keyword>
<dbReference type="EMBL" id="JAVRJZ010000008">
    <property type="protein sequence ID" value="KAK2719944.1"/>
    <property type="molecule type" value="Genomic_DNA"/>
</dbReference>
<protein>
    <recommendedName>
        <fullName evidence="8">Importin N-terminal domain-containing protein</fullName>
    </recommendedName>
</protein>
<keyword evidence="5" id="KW-0677">Repeat</keyword>
<dbReference type="SMART" id="SM01349">
    <property type="entry name" value="TOG"/>
    <property type="match status" value="1"/>
</dbReference>
<keyword evidence="3" id="KW-0813">Transport</keyword>
<evidence type="ECO:0000256" key="7">
    <source>
        <dbReference type="ARBA" id="ARBA00023242"/>
    </source>
</evidence>
<evidence type="ECO:0000313" key="9">
    <source>
        <dbReference type="EMBL" id="KAK2719944.1"/>
    </source>
</evidence>
<name>A0AA88I1Y3_ARTSF</name>
<dbReference type="InterPro" id="IPR001494">
    <property type="entry name" value="Importin-beta_N"/>
</dbReference>
<organism evidence="9 10">
    <name type="scientific">Artemia franciscana</name>
    <name type="common">Brine shrimp</name>
    <name type="synonym">Artemia sanfranciscana</name>
    <dbReference type="NCBI Taxonomy" id="6661"/>
    <lineage>
        <taxon>Eukaryota</taxon>
        <taxon>Metazoa</taxon>
        <taxon>Ecdysozoa</taxon>
        <taxon>Arthropoda</taxon>
        <taxon>Crustacea</taxon>
        <taxon>Branchiopoda</taxon>
        <taxon>Anostraca</taxon>
        <taxon>Artemiidae</taxon>
        <taxon>Artemia</taxon>
    </lineage>
</organism>
<keyword evidence="4" id="KW-0963">Cytoplasm</keyword>
<reference evidence="9" key="1">
    <citation type="submission" date="2023-07" db="EMBL/GenBank/DDBJ databases">
        <title>Chromosome-level genome assembly of Artemia franciscana.</title>
        <authorList>
            <person name="Jo E."/>
        </authorList>
    </citation>
    <scope>NUCLEOTIDE SEQUENCE</scope>
    <source>
        <tissue evidence="9">Whole body</tissue>
    </source>
</reference>
<keyword evidence="10" id="KW-1185">Reference proteome</keyword>
<dbReference type="AlphaFoldDB" id="A0AA88I1Y3"/>
<gene>
    <name evidence="9" type="ORF">QYM36_005420</name>
</gene>
<dbReference type="Pfam" id="PF18808">
    <property type="entry name" value="Importin_rep_4"/>
    <property type="match status" value="1"/>
</dbReference>
<keyword evidence="7" id="KW-0539">Nucleus</keyword>
<dbReference type="InterPro" id="IPR011989">
    <property type="entry name" value="ARM-like"/>
</dbReference>
<dbReference type="InterPro" id="IPR058584">
    <property type="entry name" value="IMB1_TNPO1-like_TPR"/>
</dbReference>
<dbReference type="InterPro" id="IPR016024">
    <property type="entry name" value="ARM-type_fold"/>
</dbReference>
<dbReference type="PANTHER" id="PTHR10527">
    <property type="entry name" value="IMPORTIN BETA"/>
    <property type="match status" value="1"/>
</dbReference>
<dbReference type="InterPro" id="IPR057672">
    <property type="entry name" value="TPR_IPO4/5"/>
</dbReference>
<dbReference type="InterPro" id="IPR040928">
    <property type="entry name" value="Importin_rep_5"/>
</dbReference>
<dbReference type="GO" id="GO:0005634">
    <property type="term" value="C:nucleus"/>
    <property type="evidence" value="ECO:0007669"/>
    <property type="project" value="UniProtKB-SubCell"/>
</dbReference>
<evidence type="ECO:0000256" key="1">
    <source>
        <dbReference type="ARBA" id="ARBA00004123"/>
    </source>
</evidence>
<dbReference type="GO" id="GO:0031267">
    <property type="term" value="F:small GTPase binding"/>
    <property type="evidence" value="ECO:0007669"/>
    <property type="project" value="InterPro"/>
</dbReference>
<sequence>MAEQEQFKQLLLGFLSTENEIRTQAEATYDTIPLDAKVTFLVQSMNNQTYGEELRNIAAVLLRRLLSNEWNQYYDKLPVEGQSAFKAEVLAAVQREPSASVRKKICEVLAEVSRNLIDDDGNNQWPDILQFLFTASQSADTTLKETALQLFSSVPGIFGNQQAEYYNHIKEMLKQSLSDVTNYTVRFQAVRAMSAFILLNDEEDVQKSFQDLLVPLISVVAESMQKQDDDTLLKCLVDIAENTPKFLRPHLSGVIDLCMKAVQETSLEDSWRHLALEVVVTLSETVPATVRKMALSHIPGLVQTLLVMMTDIEEDENWATSDEVTDEDSDDNAVVAESSLDRIACALGGKTVLPHIVSALPNMMGSADWKHRHAALMAISACGEGCHKQMEPILSQIMDGVLNYLADPHPRVRFAACNAIGQMATDFAPVFEKKFHDRVVPGLLATMDDATNPRVQAHAAAALVNFSEDCPKVILSSYLDRIMEKLQGILTAKFQELVSKGTKLVLEQVVTTIASVADTCEEKFINYYDHFMPCLKYIIQNATTPELKLLRGKTIECVSLIGLAVGADKFSPDASEVMDLLLRSQTSVGEMADDDPQLGYMISAWARICKILGPQFEPYLPMVMPPVLRAASIKPEVALLDSEEVDAVEDNNDWQFMSLGDQQNFGIKTAGLEEKANACTMLVCYARELKGAFAPHVEQVVKLMVPMLKFYFHDGVRTAAAESLPFLLECAKARGPQYLQEMWSFICIDLLKAISSEPEKEVLSEELHSLAKCVETLGAGCLDESAMLEVSNILNKLLNEHFENAQERQNKRKDEDYDEIVEEQLVGEDDEDVFQLSKISDVIHALMLTYKTSFFPVFDGLVHHFVKLLSPERPWPDHQWALCVFDDIIEHGGPECVRYQDAFLRPMLVYTADQQPEVRQAAAYGLGVLGMYAGATFAGACAEAIPQLVKVITAPDSRNVENVNATENAIAAVTKILKHNSQAINVTEILPHWLSWLPVYEDEDEAPYVYSYLCDLIESNNQVILGPNNSNLPRLVSIIGEVFSRETLEKESESYKRLLGIIIQLQSNAEVFNSCLSTLTENQKEAIRVALSDQ</sequence>
<dbReference type="GO" id="GO:0005737">
    <property type="term" value="C:cytoplasm"/>
    <property type="evidence" value="ECO:0007669"/>
    <property type="project" value="UniProtKB-SubCell"/>
</dbReference>
<evidence type="ECO:0000313" key="10">
    <source>
        <dbReference type="Proteomes" id="UP001187531"/>
    </source>
</evidence>
<dbReference type="Pfam" id="PF18829">
    <property type="entry name" value="Importin_rep_6"/>
    <property type="match status" value="1"/>
</dbReference>
<evidence type="ECO:0000259" key="8">
    <source>
        <dbReference type="PROSITE" id="PS50166"/>
    </source>
</evidence>
<dbReference type="Proteomes" id="UP001187531">
    <property type="component" value="Unassembled WGS sequence"/>
</dbReference>
<dbReference type="InterPro" id="IPR040122">
    <property type="entry name" value="Importin_beta"/>
</dbReference>
<dbReference type="Pfam" id="PF18816">
    <property type="entry name" value="Importin_rep_5"/>
    <property type="match status" value="1"/>
</dbReference>
<dbReference type="Gene3D" id="1.25.10.10">
    <property type="entry name" value="Leucine-rich Repeat Variant"/>
    <property type="match status" value="1"/>
</dbReference>
<proteinExistence type="predicted"/>
<evidence type="ECO:0000256" key="3">
    <source>
        <dbReference type="ARBA" id="ARBA00022448"/>
    </source>
</evidence>
<evidence type="ECO:0000256" key="5">
    <source>
        <dbReference type="ARBA" id="ARBA00022737"/>
    </source>
</evidence>
<dbReference type="Pfam" id="PF25574">
    <property type="entry name" value="TPR_IMB1"/>
    <property type="match status" value="1"/>
</dbReference>
<evidence type="ECO:0000256" key="6">
    <source>
        <dbReference type="ARBA" id="ARBA00022927"/>
    </source>
</evidence>
<dbReference type="Pfam" id="PF13513">
    <property type="entry name" value="HEAT_EZ"/>
    <property type="match status" value="1"/>
</dbReference>
<accession>A0AA88I1Y3</accession>
<evidence type="ECO:0000256" key="4">
    <source>
        <dbReference type="ARBA" id="ARBA00022490"/>
    </source>
</evidence>
<dbReference type="GO" id="GO:0000226">
    <property type="term" value="P:microtubule cytoskeleton organization"/>
    <property type="evidence" value="ECO:0007669"/>
    <property type="project" value="UniProtKB-ARBA"/>
</dbReference>
<evidence type="ECO:0000256" key="2">
    <source>
        <dbReference type="ARBA" id="ARBA00004496"/>
    </source>
</evidence>
<comment type="caution">
    <text evidence="9">The sequence shown here is derived from an EMBL/GenBank/DDBJ whole genome shotgun (WGS) entry which is preliminary data.</text>
</comment>
<feature type="domain" description="Importin N-terminal" evidence="8">
    <location>
        <begin position="41"/>
        <end position="111"/>
    </location>
</feature>